<name>A0AAV2P3D1_9HYME</name>
<evidence type="ECO:0000313" key="3">
    <source>
        <dbReference type="Proteomes" id="UP001497644"/>
    </source>
</evidence>
<reference evidence="2" key="1">
    <citation type="submission" date="2024-04" db="EMBL/GenBank/DDBJ databases">
        <authorList>
            <consortium name="Molecular Ecology Group"/>
        </authorList>
    </citation>
    <scope>NUCLEOTIDE SEQUENCE</scope>
</reference>
<protein>
    <submittedName>
        <fullName evidence="2">Uncharacterized protein</fullName>
    </submittedName>
</protein>
<evidence type="ECO:0000313" key="2">
    <source>
        <dbReference type="EMBL" id="CAL1686812.1"/>
    </source>
</evidence>
<evidence type="ECO:0000256" key="1">
    <source>
        <dbReference type="SAM" id="MobiDB-lite"/>
    </source>
</evidence>
<dbReference type="AlphaFoldDB" id="A0AAV2P3D1"/>
<proteinExistence type="predicted"/>
<organism evidence="2 3">
    <name type="scientific">Lasius platythorax</name>
    <dbReference type="NCBI Taxonomy" id="488582"/>
    <lineage>
        <taxon>Eukaryota</taxon>
        <taxon>Metazoa</taxon>
        <taxon>Ecdysozoa</taxon>
        <taxon>Arthropoda</taxon>
        <taxon>Hexapoda</taxon>
        <taxon>Insecta</taxon>
        <taxon>Pterygota</taxon>
        <taxon>Neoptera</taxon>
        <taxon>Endopterygota</taxon>
        <taxon>Hymenoptera</taxon>
        <taxon>Apocrita</taxon>
        <taxon>Aculeata</taxon>
        <taxon>Formicoidea</taxon>
        <taxon>Formicidae</taxon>
        <taxon>Formicinae</taxon>
        <taxon>Lasius</taxon>
        <taxon>Lasius</taxon>
    </lineage>
</organism>
<keyword evidence="3" id="KW-1185">Reference proteome</keyword>
<feature type="region of interest" description="Disordered" evidence="1">
    <location>
        <begin position="78"/>
        <end position="111"/>
    </location>
</feature>
<dbReference type="Proteomes" id="UP001497644">
    <property type="component" value="Chromosome 7"/>
</dbReference>
<gene>
    <name evidence="2" type="ORF">LPLAT_LOCUS12136</name>
</gene>
<dbReference type="EMBL" id="OZ034830">
    <property type="protein sequence ID" value="CAL1686812.1"/>
    <property type="molecule type" value="Genomic_DNA"/>
</dbReference>
<feature type="compositionally biased region" description="Basic and acidic residues" evidence="1">
    <location>
        <begin position="97"/>
        <end position="111"/>
    </location>
</feature>
<sequence length="123" mass="13514">MQRRDAVRFASSFSRLLTAYILRTMLSEGKRILDSVSPVGIASAGMEVVEEKIAPALCTLAAYRYSMRNYIQLLPSTNLPENSASRGAAPLTDEDETRGKETTEGEGDGRRIREALQAGYTLL</sequence>
<accession>A0AAV2P3D1</accession>